<reference evidence="2 3" key="1">
    <citation type="journal article" date="2014" name="Genome Announc.">
        <title>Draft Genome Sequence of Fervidicella metallireducens Strain AeBT, an Iron-Reducing Thermoanaerobe from the Great Artesian Basin.</title>
        <authorList>
            <person name="Patel B.K."/>
        </authorList>
    </citation>
    <scope>NUCLEOTIDE SEQUENCE [LARGE SCALE GENOMIC DNA]</scope>
    <source>
        <strain evidence="2 3">AeB</strain>
    </source>
</reference>
<evidence type="ECO:0000313" key="3">
    <source>
        <dbReference type="Proteomes" id="UP000019681"/>
    </source>
</evidence>
<sequence length="242" mass="27893">MLKSKRLMMITSGFLLGAVILTTGVSALATEKSPKENGKKFKTEKKFDLNKQGKKINKHEDLKNVLSQLVKEGTITQEDMNKITAYLDAKKQEKKQNFKEGKDGTKIDIFTDMVNKGLISKSKADAIKDRLHSLKEAKRKERLDMLNKQLDTLVEKGTITKEQKNQILSYMEQRHQEKQAEHEKIKNMTKEEREKYFKSKEFKKQNILSEMVEKGIITKSQSEALKEIFPKSNKPFKGHCGI</sequence>
<organism evidence="2 3">
    <name type="scientific">Fervidicella metallireducens AeB</name>
    <dbReference type="NCBI Taxonomy" id="1403537"/>
    <lineage>
        <taxon>Bacteria</taxon>
        <taxon>Bacillati</taxon>
        <taxon>Bacillota</taxon>
        <taxon>Clostridia</taxon>
        <taxon>Eubacteriales</taxon>
        <taxon>Clostridiaceae</taxon>
        <taxon>Fervidicella</taxon>
    </lineage>
</organism>
<keyword evidence="1" id="KW-0732">Signal</keyword>
<dbReference type="RefSeq" id="WP_035377827.1">
    <property type="nucleotide sequence ID" value="NZ_AZQP01000004.1"/>
</dbReference>
<dbReference type="OrthoDB" id="1738994at2"/>
<dbReference type="AlphaFoldDB" id="A0A017S005"/>
<feature type="signal peptide" evidence="1">
    <location>
        <begin position="1"/>
        <end position="29"/>
    </location>
</feature>
<gene>
    <name evidence="2" type="ORF">Q428_02475</name>
</gene>
<accession>A0A017S005</accession>
<comment type="caution">
    <text evidence="2">The sequence shown here is derived from an EMBL/GenBank/DDBJ whole genome shotgun (WGS) entry which is preliminary data.</text>
</comment>
<protein>
    <recommendedName>
        <fullName evidence="4">CARD domain-containing protein</fullName>
    </recommendedName>
</protein>
<keyword evidence="3" id="KW-1185">Reference proteome</keyword>
<name>A0A017S005_9CLOT</name>
<evidence type="ECO:0008006" key="4">
    <source>
        <dbReference type="Google" id="ProtNLM"/>
    </source>
</evidence>
<evidence type="ECO:0000256" key="1">
    <source>
        <dbReference type="SAM" id="SignalP"/>
    </source>
</evidence>
<dbReference type="EMBL" id="AZQP01000004">
    <property type="protein sequence ID" value="EYE89500.1"/>
    <property type="molecule type" value="Genomic_DNA"/>
</dbReference>
<proteinExistence type="predicted"/>
<evidence type="ECO:0000313" key="2">
    <source>
        <dbReference type="EMBL" id="EYE89500.1"/>
    </source>
</evidence>
<dbReference type="Proteomes" id="UP000019681">
    <property type="component" value="Unassembled WGS sequence"/>
</dbReference>
<feature type="chain" id="PRO_5001498658" description="CARD domain-containing protein" evidence="1">
    <location>
        <begin position="30"/>
        <end position="242"/>
    </location>
</feature>